<dbReference type="RefSeq" id="XP_038058862.1">
    <property type="nucleotide sequence ID" value="XM_038202934.1"/>
</dbReference>
<evidence type="ECO:0000256" key="2">
    <source>
        <dbReference type="ARBA" id="ARBA00022692"/>
    </source>
</evidence>
<dbReference type="InterPro" id="IPR000742">
    <property type="entry name" value="EGF"/>
</dbReference>
<dbReference type="OrthoDB" id="6285106at2759"/>
<evidence type="ECO:0000256" key="6">
    <source>
        <dbReference type="ARBA" id="ARBA00023180"/>
    </source>
</evidence>
<evidence type="ECO:0000313" key="11">
    <source>
        <dbReference type="EnsemblMetazoa" id="XP_038058862.1"/>
    </source>
</evidence>
<dbReference type="SMART" id="SM00423">
    <property type="entry name" value="PSI"/>
    <property type="match status" value="1"/>
</dbReference>
<dbReference type="InterPro" id="IPR002165">
    <property type="entry name" value="Plexin_repeat"/>
</dbReference>
<dbReference type="EnsemblMetazoa" id="XM_038202934.1">
    <property type="protein sequence ID" value="XP_038058862.1"/>
    <property type="gene ID" value="LOC119730155"/>
</dbReference>
<dbReference type="PROSITE" id="PS01186">
    <property type="entry name" value="EGF_2"/>
    <property type="match status" value="1"/>
</dbReference>
<dbReference type="Gene3D" id="2.10.25.10">
    <property type="entry name" value="Laminin"/>
    <property type="match status" value="1"/>
</dbReference>
<keyword evidence="3" id="KW-0732">Signal</keyword>
<feature type="disulfide bond" evidence="7">
    <location>
        <begin position="408"/>
        <end position="417"/>
    </location>
</feature>
<dbReference type="InterPro" id="IPR016201">
    <property type="entry name" value="PSI"/>
</dbReference>
<evidence type="ECO:0000259" key="10">
    <source>
        <dbReference type="PROSITE" id="PS50026"/>
    </source>
</evidence>
<keyword evidence="4 9" id="KW-1133">Transmembrane helix</keyword>
<accession>A0A914A4T7</accession>
<evidence type="ECO:0000256" key="1">
    <source>
        <dbReference type="ARBA" id="ARBA00004479"/>
    </source>
</evidence>
<keyword evidence="5 9" id="KW-0472">Membrane</keyword>
<dbReference type="PANTHER" id="PTHR13055:SF12">
    <property type="entry name" value="LD40707P"/>
    <property type="match status" value="1"/>
</dbReference>
<keyword evidence="7" id="KW-0245">EGF-like domain</keyword>
<dbReference type="SUPFAM" id="SSF57196">
    <property type="entry name" value="EGF/Laminin"/>
    <property type="match status" value="1"/>
</dbReference>
<feature type="compositionally biased region" description="Low complexity" evidence="8">
    <location>
        <begin position="322"/>
        <end position="338"/>
    </location>
</feature>
<dbReference type="GeneID" id="119730155"/>
<feature type="transmembrane region" description="Helical" evidence="9">
    <location>
        <begin position="435"/>
        <end position="461"/>
    </location>
</feature>
<dbReference type="OMA" id="PYPIANI"/>
<dbReference type="Gene3D" id="3.30.1680.10">
    <property type="entry name" value="ligand-binding face of the semaphorins, domain 2"/>
    <property type="match status" value="1"/>
</dbReference>
<keyword evidence="12" id="KW-1185">Reference proteome</keyword>
<evidence type="ECO:0000256" key="3">
    <source>
        <dbReference type="ARBA" id="ARBA00022729"/>
    </source>
</evidence>
<dbReference type="PROSITE" id="PS00022">
    <property type="entry name" value="EGF_1"/>
    <property type="match status" value="2"/>
</dbReference>
<dbReference type="CDD" id="cd00054">
    <property type="entry name" value="EGF_CA"/>
    <property type="match status" value="2"/>
</dbReference>
<dbReference type="PANTHER" id="PTHR13055">
    <property type="entry name" value="TUMOR ENDOTHELIAL MARKER 7 RELATED"/>
    <property type="match status" value="1"/>
</dbReference>
<keyword evidence="7" id="KW-1015">Disulfide bond</keyword>
<organism evidence="11 12">
    <name type="scientific">Patiria miniata</name>
    <name type="common">Bat star</name>
    <name type="synonym">Asterina miniata</name>
    <dbReference type="NCBI Taxonomy" id="46514"/>
    <lineage>
        <taxon>Eukaryota</taxon>
        <taxon>Metazoa</taxon>
        <taxon>Echinodermata</taxon>
        <taxon>Eleutherozoa</taxon>
        <taxon>Asterozoa</taxon>
        <taxon>Asteroidea</taxon>
        <taxon>Valvatacea</taxon>
        <taxon>Valvatida</taxon>
        <taxon>Asterinidae</taxon>
        <taxon>Patiria</taxon>
    </lineage>
</organism>
<dbReference type="GO" id="GO:0016020">
    <property type="term" value="C:membrane"/>
    <property type="evidence" value="ECO:0007669"/>
    <property type="project" value="UniProtKB-SubCell"/>
</dbReference>
<feature type="compositionally biased region" description="Pro residues" evidence="8">
    <location>
        <begin position="302"/>
        <end position="321"/>
    </location>
</feature>
<dbReference type="Proteomes" id="UP000887568">
    <property type="component" value="Unplaced"/>
</dbReference>
<dbReference type="SMART" id="SM00181">
    <property type="entry name" value="EGF"/>
    <property type="match status" value="2"/>
</dbReference>
<sequence>MHHAIAEIRQHWRLMKRGANQTVIVEDNHSYYTSHCYQPHAGGSAFWVDLDDPAISHDVEAPEILATRERKGTNVHLNFIFPFYGHDVRSLVITTGGFIYAGAYIHRHLAATQYIAPLMGNFCPSDLPAAGVRFYDNGTALTVEWREQNLVDNIPAGLFTFQATLFEDGRILFAYKQVPIPISSISEDGHPVKVGLADAYYIDQMIAPFTKKREIFEYHKVELDMSLIDSGTAVLISPLPTCNQQTSCSSCVANNIAFNCSWCATRNKCSDGFDHHRQSWLESDCNTPVNYIDEITKCPGYTPPPSTEAPPPTGAPPPTDGQPPTAKLSTAKSAAATTRQKPKAGPTVDYCKGVQCQHGGVCEEGFCNCPPKFEGARCQKYVTGHCQGIVCENGGKCYEGITTHLCDCAVGFSGRYCDVVDGPATHSQSSGNPGLTVGAVVCIVLITLLVLGLFIWAVYAYRHPTSPSGLFILEAKHRIKGRGRGSNGVKYKYHQQMDGNQIDIQF</sequence>
<evidence type="ECO:0000256" key="8">
    <source>
        <dbReference type="SAM" id="MobiDB-lite"/>
    </source>
</evidence>
<proteinExistence type="predicted"/>
<dbReference type="AlphaFoldDB" id="A0A914A4T7"/>
<evidence type="ECO:0000313" key="12">
    <source>
        <dbReference type="Proteomes" id="UP000887568"/>
    </source>
</evidence>
<dbReference type="Pfam" id="PF01437">
    <property type="entry name" value="PSI"/>
    <property type="match status" value="1"/>
</dbReference>
<comment type="subcellular location">
    <subcellularLocation>
        <location evidence="1">Membrane</location>
        <topology evidence="1">Single-pass type I membrane protein</topology>
    </subcellularLocation>
</comment>
<comment type="caution">
    <text evidence="7">Lacks conserved residue(s) required for the propagation of feature annotation.</text>
</comment>
<evidence type="ECO:0000256" key="5">
    <source>
        <dbReference type="ARBA" id="ARBA00023136"/>
    </source>
</evidence>
<dbReference type="InterPro" id="IPR031152">
    <property type="entry name" value="PLXDC"/>
</dbReference>
<evidence type="ECO:0000256" key="7">
    <source>
        <dbReference type="PROSITE-ProRule" id="PRU00076"/>
    </source>
</evidence>
<feature type="region of interest" description="Disordered" evidence="8">
    <location>
        <begin position="302"/>
        <end position="344"/>
    </location>
</feature>
<keyword evidence="2 9" id="KW-0812">Transmembrane</keyword>
<feature type="disulfide bond" evidence="7">
    <location>
        <begin position="369"/>
        <end position="378"/>
    </location>
</feature>
<keyword evidence="6" id="KW-0325">Glycoprotein</keyword>
<evidence type="ECO:0000256" key="4">
    <source>
        <dbReference type="ARBA" id="ARBA00022989"/>
    </source>
</evidence>
<reference evidence="11" key="1">
    <citation type="submission" date="2022-11" db="UniProtKB">
        <authorList>
            <consortium name="EnsemblMetazoa"/>
        </authorList>
    </citation>
    <scope>IDENTIFICATION</scope>
</reference>
<dbReference type="PROSITE" id="PS50026">
    <property type="entry name" value="EGF_3"/>
    <property type="match status" value="2"/>
</dbReference>
<feature type="domain" description="EGF-like" evidence="10">
    <location>
        <begin position="382"/>
        <end position="418"/>
    </location>
</feature>
<evidence type="ECO:0000256" key="9">
    <source>
        <dbReference type="SAM" id="Phobius"/>
    </source>
</evidence>
<name>A0A914A4T7_PATMI</name>
<protein>
    <recommendedName>
        <fullName evidence="10">EGF-like domain-containing protein</fullName>
    </recommendedName>
</protein>
<feature type="domain" description="EGF-like" evidence="10">
    <location>
        <begin position="347"/>
        <end position="379"/>
    </location>
</feature>